<dbReference type="Gene3D" id="3.40.50.1110">
    <property type="entry name" value="SGNH hydrolase"/>
    <property type="match status" value="1"/>
</dbReference>
<dbReference type="RefSeq" id="WP_343784229.1">
    <property type="nucleotide sequence ID" value="NZ_BAAAFH010000003.1"/>
</dbReference>
<organism evidence="2 3">
    <name type="scientific">Wandonia haliotis</name>
    <dbReference type="NCBI Taxonomy" id="574963"/>
    <lineage>
        <taxon>Bacteria</taxon>
        <taxon>Pseudomonadati</taxon>
        <taxon>Bacteroidota</taxon>
        <taxon>Flavobacteriia</taxon>
        <taxon>Flavobacteriales</taxon>
        <taxon>Crocinitomicaceae</taxon>
        <taxon>Wandonia</taxon>
    </lineage>
</organism>
<evidence type="ECO:0000313" key="2">
    <source>
        <dbReference type="EMBL" id="GAA0873817.1"/>
    </source>
</evidence>
<dbReference type="EMBL" id="BAAAFH010000003">
    <property type="protein sequence ID" value="GAA0873817.1"/>
    <property type="molecule type" value="Genomic_DNA"/>
</dbReference>
<keyword evidence="3" id="KW-1185">Reference proteome</keyword>
<dbReference type="Proteomes" id="UP001501126">
    <property type="component" value="Unassembled WGS sequence"/>
</dbReference>
<dbReference type="InterPro" id="IPR051532">
    <property type="entry name" value="Ester_Hydrolysis_Enzymes"/>
</dbReference>
<comment type="caution">
    <text evidence="2">The sequence shown here is derived from an EMBL/GenBank/DDBJ whole genome shotgun (WGS) entry which is preliminary data.</text>
</comment>
<feature type="domain" description="SGNH hydrolase-type esterase" evidence="1">
    <location>
        <begin position="244"/>
        <end position="387"/>
    </location>
</feature>
<sequence>MRDWIVAIGFCLVMINVYGQPIRAEIPDADYIHTDQAELHFPGSTESADVFFKKMENLMLFGEGKINVVHFGGSHIQADIYSNRMRQWLGGYIPNQQGARGLVFPFRIARTNGPYDYRVDYTGDWSHVRNVSRTLDTKLGASGISVYTSDTTASVQITFDTKKNLPHRFNRIKVLHEVDSLSYEMKWLGSDSAQIHHYPDSGFSVIELTTPVDTLELGFTKTDSLQNRFILYGFYLENDEPGFTYNSIGVNGASTGSFLKCELFEQHMQVLNPDIVFFGIGINDAHGSNFTKRGFIANYDEIIRQIRTANPNTFFVFLTNNDSYGYNKKLNTNGVIVQEAMYELAQKHNGAVWDMFAVMGGLKSANIWKARDLLKKDRIHFTREGYNLIGDLLFNALMEAYENYLIAEN</sequence>
<name>A0ABN1MKQ2_9FLAO</name>
<dbReference type="InterPro" id="IPR036514">
    <property type="entry name" value="SGNH_hydro_sf"/>
</dbReference>
<protein>
    <submittedName>
        <fullName evidence="2">GDSL-type esterase/lipase family protein</fullName>
    </submittedName>
</protein>
<evidence type="ECO:0000259" key="1">
    <source>
        <dbReference type="Pfam" id="PF13472"/>
    </source>
</evidence>
<evidence type="ECO:0000313" key="3">
    <source>
        <dbReference type="Proteomes" id="UP001501126"/>
    </source>
</evidence>
<dbReference type="PANTHER" id="PTHR30383">
    <property type="entry name" value="THIOESTERASE 1/PROTEASE 1/LYSOPHOSPHOLIPASE L1"/>
    <property type="match status" value="1"/>
</dbReference>
<dbReference type="SUPFAM" id="SSF52266">
    <property type="entry name" value="SGNH hydrolase"/>
    <property type="match status" value="1"/>
</dbReference>
<dbReference type="Pfam" id="PF13472">
    <property type="entry name" value="Lipase_GDSL_2"/>
    <property type="match status" value="1"/>
</dbReference>
<reference evidence="2 3" key="1">
    <citation type="journal article" date="2019" name="Int. J. Syst. Evol. Microbiol.">
        <title>The Global Catalogue of Microorganisms (GCM) 10K type strain sequencing project: providing services to taxonomists for standard genome sequencing and annotation.</title>
        <authorList>
            <consortium name="The Broad Institute Genomics Platform"/>
            <consortium name="The Broad Institute Genome Sequencing Center for Infectious Disease"/>
            <person name="Wu L."/>
            <person name="Ma J."/>
        </authorList>
    </citation>
    <scope>NUCLEOTIDE SEQUENCE [LARGE SCALE GENOMIC DNA]</scope>
    <source>
        <strain evidence="2 3">JCM 16083</strain>
    </source>
</reference>
<accession>A0ABN1MKQ2</accession>
<proteinExistence type="predicted"/>
<dbReference type="PANTHER" id="PTHR30383:SF29">
    <property type="entry name" value="SGNH HYDROLASE-TYPE ESTERASE DOMAIN-CONTAINING PROTEIN"/>
    <property type="match status" value="1"/>
</dbReference>
<dbReference type="Gene3D" id="2.60.120.1360">
    <property type="match status" value="1"/>
</dbReference>
<dbReference type="InterPro" id="IPR013830">
    <property type="entry name" value="SGNH_hydro"/>
</dbReference>
<gene>
    <name evidence="2" type="ORF">GCM10009118_02250</name>
</gene>